<evidence type="ECO:0000313" key="1">
    <source>
        <dbReference type="EMBL" id="KAL3422101.1"/>
    </source>
</evidence>
<accession>A0ABR4PFJ1</accession>
<organism evidence="1 2">
    <name type="scientific">Phlyctema vagabunda</name>
    <dbReference type="NCBI Taxonomy" id="108571"/>
    <lineage>
        <taxon>Eukaryota</taxon>
        <taxon>Fungi</taxon>
        <taxon>Dikarya</taxon>
        <taxon>Ascomycota</taxon>
        <taxon>Pezizomycotina</taxon>
        <taxon>Leotiomycetes</taxon>
        <taxon>Helotiales</taxon>
        <taxon>Dermateaceae</taxon>
        <taxon>Phlyctema</taxon>
    </lineage>
</organism>
<keyword evidence="2" id="KW-1185">Reference proteome</keyword>
<dbReference type="Proteomes" id="UP001629113">
    <property type="component" value="Unassembled WGS sequence"/>
</dbReference>
<evidence type="ECO:0000313" key="2">
    <source>
        <dbReference type="Proteomes" id="UP001629113"/>
    </source>
</evidence>
<gene>
    <name evidence="1" type="ORF">PVAG01_06257</name>
</gene>
<name>A0ABR4PFJ1_9HELO</name>
<comment type="caution">
    <text evidence="1">The sequence shown here is derived from an EMBL/GenBank/DDBJ whole genome shotgun (WGS) entry which is preliminary data.</text>
</comment>
<proteinExistence type="predicted"/>
<dbReference type="EMBL" id="JBFCZG010000005">
    <property type="protein sequence ID" value="KAL3422101.1"/>
    <property type="molecule type" value="Genomic_DNA"/>
</dbReference>
<sequence>MGIGIPPERRASVSPGRQRFETCIPIPMAVVSSNRPS</sequence>
<reference evidence="1 2" key="1">
    <citation type="submission" date="2024-06" db="EMBL/GenBank/DDBJ databases">
        <title>Complete genome of Phlyctema vagabunda strain 19-DSS-EL-015.</title>
        <authorList>
            <person name="Fiorenzani C."/>
        </authorList>
    </citation>
    <scope>NUCLEOTIDE SEQUENCE [LARGE SCALE GENOMIC DNA]</scope>
    <source>
        <strain evidence="1 2">19-DSS-EL-015</strain>
    </source>
</reference>
<protein>
    <submittedName>
        <fullName evidence="1">Uncharacterized protein</fullName>
    </submittedName>
</protein>